<comment type="caution">
    <text evidence="1">The sequence shown here is derived from an EMBL/GenBank/DDBJ whole genome shotgun (WGS) entry which is preliminary data.</text>
</comment>
<proteinExistence type="predicted"/>
<dbReference type="EMBL" id="JAFKMG010000383">
    <property type="protein sequence ID" value="MBN8798516.1"/>
    <property type="molecule type" value="Genomic_DNA"/>
</dbReference>
<dbReference type="Proteomes" id="UP000664815">
    <property type="component" value="Unassembled WGS sequence"/>
</dbReference>
<reference evidence="1" key="1">
    <citation type="submission" date="2021-02" db="EMBL/GenBank/DDBJ databases">
        <title>Thiocyanate and organic carbon inputs drive convergent selection for specific autotrophic Afipia and Thiobacillus strains within complex microbiomes.</title>
        <authorList>
            <person name="Huddy R.J."/>
            <person name="Sachdeva R."/>
            <person name="Kadzinga F."/>
            <person name="Kantor R.S."/>
            <person name="Harrison S.T.L."/>
            <person name="Banfield J.F."/>
        </authorList>
    </citation>
    <scope>NUCLEOTIDE SEQUENCE</scope>
    <source>
        <strain evidence="1">SCN18_10_11_15_R1_P_69_7</strain>
    </source>
</reference>
<evidence type="ECO:0000313" key="1">
    <source>
        <dbReference type="EMBL" id="MBN8798516.1"/>
    </source>
</evidence>
<dbReference type="RefSeq" id="WP_273081299.1">
    <property type="nucleotide sequence ID" value="NZ_JAFKME010000004.1"/>
</dbReference>
<gene>
    <name evidence="1" type="ORF">J0H45_04020</name>
</gene>
<evidence type="ECO:0000313" key="2">
    <source>
        <dbReference type="Proteomes" id="UP000664815"/>
    </source>
</evidence>
<accession>A0A9D8KZT2</accession>
<organism evidence="1 2">
    <name type="scientific">Stenotrophomonas nitritireducens</name>
    <dbReference type="NCBI Taxonomy" id="83617"/>
    <lineage>
        <taxon>Bacteria</taxon>
        <taxon>Pseudomonadati</taxon>
        <taxon>Pseudomonadota</taxon>
        <taxon>Gammaproteobacteria</taxon>
        <taxon>Lysobacterales</taxon>
        <taxon>Lysobacteraceae</taxon>
        <taxon>Stenotrophomonas</taxon>
    </lineage>
</organism>
<dbReference type="AlphaFoldDB" id="A0A9D8KZT2"/>
<protein>
    <submittedName>
        <fullName evidence="1">Uncharacterized protein</fullName>
    </submittedName>
</protein>
<name>A0A9D8KZT2_9GAMM</name>
<sequence length="192" mass="20668">MNAHNEQQPAAAPADTWFADQLTAMGEVIPLAGTPAAPGIDLQQFRYSIKRSRCCLENHMKGDPAVIAREIAECDGLLALIDASPKGAALNEQFGSAEVFNAGLLVRDCCEAERADPDQPDTICISVDALTEIAQRHAAATSPKGYDVYSVKDVIHAARMAYRDASLDEDKPLSRETVMRLSHALHAIGEVP</sequence>